<dbReference type="InterPro" id="IPR006119">
    <property type="entry name" value="Resolv_N"/>
</dbReference>
<keyword evidence="3" id="KW-0614">Plasmid</keyword>
<evidence type="ECO:0000256" key="1">
    <source>
        <dbReference type="SAM" id="MobiDB-lite"/>
    </source>
</evidence>
<gene>
    <name evidence="3" type="ORF">D3867_23725</name>
</gene>
<dbReference type="AlphaFoldDB" id="A0A4D8QA80"/>
<feature type="domain" description="Resolvase/invertase-type recombinase catalytic" evidence="2">
    <location>
        <begin position="16"/>
        <end position="164"/>
    </location>
</feature>
<dbReference type="Proteomes" id="UP000298596">
    <property type="component" value="Plasmid p1"/>
</dbReference>
<organism evidence="3 4">
    <name type="scientific">Azospirillum brasilense</name>
    <dbReference type="NCBI Taxonomy" id="192"/>
    <lineage>
        <taxon>Bacteria</taxon>
        <taxon>Pseudomonadati</taxon>
        <taxon>Pseudomonadota</taxon>
        <taxon>Alphaproteobacteria</taxon>
        <taxon>Rhodospirillales</taxon>
        <taxon>Azospirillaceae</taxon>
        <taxon>Azospirillum</taxon>
    </lineage>
</organism>
<feature type="region of interest" description="Disordered" evidence="1">
    <location>
        <begin position="156"/>
        <end position="176"/>
    </location>
</feature>
<sequence length="229" mass="24752">MQGLSSRDTIFSMAVNRGYARETRNGMPIAQQLDALRAAGVEVDGEYAPVYIDRLPDKRKHRASTGDALSQRAVALTDLRPGGHLVVAGIDRLGVSSADIRAVIDTLIDRGCAVHDVLAGKVYDAATSRADLSAVTLAAESKLKAERVRTARAARAKHIESGSKAAVGGNRGWQPTPKEDAAAKHDWLFEVATMSQADCEKKHGVNRITLRRRYGARGARVGRRKKQSD</sequence>
<geneLocation type="plasmid" evidence="3">
    <name>p1</name>
</geneLocation>
<dbReference type="Pfam" id="PF00239">
    <property type="entry name" value="Resolvase"/>
    <property type="match status" value="1"/>
</dbReference>
<evidence type="ECO:0000313" key="4">
    <source>
        <dbReference type="Proteomes" id="UP000298596"/>
    </source>
</evidence>
<dbReference type="GO" id="GO:0003677">
    <property type="term" value="F:DNA binding"/>
    <property type="evidence" value="ECO:0007669"/>
    <property type="project" value="InterPro"/>
</dbReference>
<reference evidence="3 4" key="1">
    <citation type="submission" date="2018-09" db="EMBL/GenBank/DDBJ databases">
        <title>Whole genome based analysis of evolution and adaptive divergence in Indian and Brazilian strains of Azospirillum brasilense.</title>
        <authorList>
            <person name="Singh C."/>
            <person name="Tripathi A.K."/>
        </authorList>
    </citation>
    <scope>NUCLEOTIDE SEQUENCE [LARGE SCALE GENOMIC DNA]</scope>
    <source>
        <strain evidence="3 4">MTCC4036</strain>
        <plasmid evidence="3 4">p1</plasmid>
    </source>
</reference>
<dbReference type="EMBL" id="CP032331">
    <property type="protein sequence ID" value="QCO04870.1"/>
    <property type="molecule type" value="Genomic_DNA"/>
</dbReference>
<protein>
    <recommendedName>
        <fullName evidence="2">Resolvase/invertase-type recombinase catalytic domain-containing protein</fullName>
    </recommendedName>
</protein>
<accession>A0A4D8QA80</accession>
<dbReference type="Gene3D" id="3.40.50.1390">
    <property type="entry name" value="Resolvase, N-terminal catalytic domain"/>
    <property type="match status" value="1"/>
</dbReference>
<dbReference type="GO" id="GO:0000150">
    <property type="term" value="F:DNA strand exchange activity"/>
    <property type="evidence" value="ECO:0007669"/>
    <property type="project" value="InterPro"/>
</dbReference>
<name>A0A4D8QA80_AZOBR</name>
<proteinExistence type="predicted"/>
<evidence type="ECO:0000313" key="3">
    <source>
        <dbReference type="EMBL" id="QCO04870.1"/>
    </source>
</evidence>
<dbReference type="SMART" id="SM00857">
    <property type="entry name" value="Resolvase"/>
    <property type="match status" value="1"/>
</dbReference>
<dbReference type="SUPFAM" id="SSF53041">
    <property type="entry name" value="Resolvase-like"/>
    <property type="match status" value="1"/>
</dbReference>
<dbReference type="InterPro" id="IPR036162">
    <property type="entry name" value="Resolvase-like_N_sf"/>
</dbReference>
<evidence type="ECO:0000259" key="2">
    <source>
        <dbReference type="SMART" id="SM00857"/>
    </source>
</evidence>